<evidence type="ECO:0000313" key="1">
    <source>
        <dbReference type="EMBL" id="MSS28219.1"/>
    </source>
</evidence>
<gene>
    <name evidence="1" type="ORF">FYJ44_09270</name>
</gene>
<comment type="caution">
    <text evidence="1">The sequence shown here is derived from an EMBL/GenBank/DDBJ whole genome shotgun (WGS) entry which is preliminary data.</text>
</comment>
<protein>
    <submittedName>
        <fullName evidence="1">Uncharacterized protein</fullName>
    </submittedName>
</protein>
<evidence type="ECO:0000313" key="2">
    <source>
        <dbReference type="Proteomes" id="UP000477488"/>
    </source>
</evidence>
<organism evidence="1 2">
    <name type="scientific">Desulfovibrio porci</name>
    <dbReference type="NCBI Taxonomy" id="2605782"/>
    <lineage>
        <taxon>Bacteria</taxon>
        <taxon>Pseudomonadati</taxon>
        <taxon>Thermodesulfobacteriota</taxon>
        <taxon>Desulfovibrionia</taxon>
        <taxon>Desulfovibrionales</taxon>
        <taxon>Desulfovibrionaceae</taxon>
        <taxon>Desulfovibrio</taxon>
    </lineage>
</organism>
<reference evidence="1 2" key="1">
    <citation type="submission" date="2019-09" db="EMBL/GenBank/DDBJ databases">
        <title>In-depth cultivation of the pig gut microbiome towards novel bacterial diversity and tailored functional studies.</title>
        <authorList>
            <person name="Wylensek D."/>
            <person name="Hitch T.C.A."/>
            <person name="Clavel T."/>
        </authorList>
    </citation>
    <scope>NUCLEOTIDE SEQUENCE [LARGE SCALE GENOMIC DNA]</scope>
    <source>
        <strain evidence="1 2">PG-178-WT-4</strain>
    </source>
</reference>
<keyword evidence="2" id="KW-1185">Reference proteome</keyword>
<proteinExistence type="predicted"/>
<dbReference type="EMBL" id="VUMH01000008">
    <property type="protein sequence ID" value="MSS28219.1"/>
    <property type="molecule type" value="Genomic_DNA"/>
</dbReference>
<name>A0A6L5XMJ7_9BACT</name>
<dbReference type="AlphaFoldDB" id="A0A6L5XMJ7"/>
<sequence>MTHYAMLLNLDEANAHSLRRDELFHHILQGSILRKILLGHGQTEYTAMKNSLDAMLDNGLLEICECDGGVASILKGSTSGREAFRHLWLHDEESESMPILHTLPGHEFAMQFCRKYSLPGEAETELSSFFNILFKNNEQ</sequence>
<accession>A0A6L5XMJ7</accession>
<dbReference type="RefSeq" id="WP_154511402.1">
    <property type="nucleotide sequence ID" value="NZ_VUMH01000008.1"/>
</dbReference>
<dbReference type="Proteomes" id="UP000477488">
    <property type="component" value="Unassembled WGS sequence"/>
</dbReference>